<feature type="non-terminal residue" evidence="2">
    <location>
        <position position="1"/>
    </location>
</feature>
<evidence type="ECO:0000256" key="1">
    <source>
        <dbReference type="SAM" id="MobiDB-lite"/>
    </source>
</evidence>
<dbReference type="Proteomes" id="UP000266841">
    <property type="component" value="Unassembled WGS sequence"/>
</dbReference>
<feature type="region of interest" description="Disordered" evidence="1">
    <location>
        <begin position="134"/>
        <end position="153"/>
    </location>
</feature>
<reference evidence="2 3" key="1">
    <citation type="journal article" date="2012" name="Genome Biol.">
        <title>Genome and low-iron response of an oceanic diatom adapted to chronic iron limitation.</title>
        <authorList>
            <person name="Lommer M."/>
            <person name="Specht M."/>
            <person name="Roy A.S."/>
            <person name="Kraemer L."/>
            <person name="Andreson R."/>
            <person name="Gutowska M.A."/>
            <person name="Wolf J."/>
            <person name="Bergner S.V."/>
            <person name="Schilhabel M.B."/>
            <person name="Klostermeier U.C."/>
            <person name="Beiko R.G."/>
            <person name="Rosenstiel P."/>
            <person name="Hippler M."/>
            <person name="Laroche J."/>
        </authorList>
    </citation>
    <scope>NUCLEOTIDE SEQUENCE [LARGE SCALE GENOMIC DNA]</scope>
    <source>
        <strain evidence="2 3">CCMP1005</strain>
    </source>
</reference>
<sequence>LSSNSGRRGGQGGPSCSWGLSIAFLLSSICRRWSGGPSSFKATLIGAAALFRGPPLHQRRSTAVADVSAVPDLFGWHVIGLELIVRQSSANKLAQPSRLGFSLGFSLGITLGPPCVKPAQPLLRHRSAKSGVSSAASKAASPHSPFRPVASKRTPSRHSYYCIGVSRFSVGRESIVSSSPSLYNSLCLTASYWHWTADEGLRLMDGHFDPISRDIGLSCPVVAVRCFHPLLTKGAKGIYGNWESTVLQTVTAAGGSATREEELGVKKLEVAVCTWSA</sequence>
<keyword evidence="3" id="KW-1185">Reference proteome</keyword>
<name>K0QYN8_THAOC</name>
<protein>
    <submittedName>
        <fullName evidence="2">Uncharacterized protein</fullName>
    </submittedName>
</protein>
<evidence type="ECO:0000313" key="2">
    <source>
        <dbReference type="EMBL" id="EJK44273.1"/>
    </source>
</evidence>
<comment type="caution">
    <text evidence="2">The sequence shown here is derived from an EMBL/GenBank/DDBJ whole genome shotgun (WGS) entry which is preliminary data.</text>
</comment>
<dbReference type="AlphaFoldDB" id="K0QYN8"/>
<gene>
    <name evidence="2" type="ORF">THAOC_37201</name>
</gene>
<accession>K0QYN8</accession>
<dbReference type="EMBL" id="AGNL01049934">
    <property type="protein sequence ID" value="EJK44273.1"/>
    <property type="molecule type" value="Genomic_DNA"/>
</dbReference>
<proteinExistence type="predicted"/>
<organism evidence="2 3">
    <name type="scientific">Thalassiosira oceanica</name>
    <name type="common">Marine diatom</name>
    <dbReference type="NCBI Taxonomy" id="159749"/>
    <lineage>
        <taxon>Eukaryota</taxon>
        <taxon>Sar</taxon>
        <taxon>Stramenopiles</taxon>
        <taxon>Ochrophyta</taxon>
        <taxon>Bacillariophyta</taxon>
        <taxon>Coscinodiscophyceae</taxon>
        <taxon>Thalassiosirophycidae</taxon>
        <taxon>Thalassiosirales</taxon>
        <taxon>Thalassiosiraceae</taxon>
        <taxon>Thalassiosira</taxon>
    </lineage>
</organism>
<evidence type="ECO:0000313" key="3">
    <source>
        <dbReference type="Proteomes" id="UP000266841"/>
    </source>
</evidence>